<dbReference type="FunFam" id="3.40.50.300:FF:000604">
    <property type="entry name" value="ABC transporter B family member 28"/>
    <property type="match status" value="1"/>
</dbReference>
<protein>
    <submittedName>
        <fullName evidence="9">Bacteriocin-processing peptidase. Cysteine peptidase. MEROPS family C39</fullName>
    </submittedName>
</protein>
<dbReference type="InterPro" id="IPR027417">
    <property type="entry name" value="P-loop_NTPase"/>
</dbReference>
<gene>
    <name evidence="9" type="ORF">BN626_01202</name>
</gene>
<reference evidence="9" key="1">
    <citation type="submission" date="2012-11" db="EMBL/GenBank/DDBJ databases">
        <title>Dependencies among metagenomic species, viruses, plasmids and units of genetic variation.</title>
        <authorList>
            <person name="Nielsen H.B."/>
            <person name="Almeida M."/>
            <person name="Juncker A.S."/>
            <person name="Rasmussen S."/>
            <person name="Li J."/>
            <person name="Sunagawa S."/>
            <person name="Plichta D."/>
            <person name="Gautier L."/>
            <person name="Le Chatelier E."/>
            <person name="Peletier E."/>
            <person name="Bonde I."/>
            <person name="Nielsen T."/>
            <person name="Manichanh C."/>
            <person name="Arumugam M."/>
            <person name="Batto J."/>
            <person name="Santos M.B.Q.D."/>
            <person name="Blom N."/>
            <person name="Borruel N."/>
            <person name="Burgdorf K.S."/>
            <person name="Boumezbeur F."/>
            <person name="Casellas F."/>
            <person name="Dore J."/>
            <person name="Guarner F."/>
            <person name="Hansen T."/>
            <person name="Hildebrand F."/>
            <person name="Kaas R.S."/>
            <person name="Kennedy S."/>
            <person name="Kristiansen K."/>
            <person name="Kultima J.R."/>
            <person name="Leonard P."/>
            <person name="Levenez F."/>
            <person name="Lund O."/>
            <person name="Moumen B."/>
            <person name="Le Paslier D."/>
            <person name="Pons N."/>
            <person name="Pedersen O."/>
            <person name="Prifti E."/>
            <person name="Qin J."/>
            <person name="Raes J."/>
            <person name="Tap J."/>
            <person name="Tims S."/>
            <person name="Ussery D.W."/>
            <person name="Yamada T."/>
            <person name="MetaHit consortium"/>
            <person name="Renault P."/>
            <person name="Sicheritz-Ponten T."/>
            <person name="Bork P."/>
            <person name="Wang J."/>
            <person name="Brunak S."/>
            <person name="Ehrlich S.D."/>
        </authorList>
    </citation>
    <scope>NUCLEOTIDE SEQUENCE [LARGE SCALE GENOMIC DNA]</scope>
</reference>
<dbReference type="GO" id="GO:0090374">
    <property type="term" value="P:oligopeptide export from mitochondrion"/>
    <property type="evidence" value="ECO:0007669"/>
    <property type="project" value="TreeGrafter"/>
</dbReference>
<dbReference type="Proteomes" id="UP000018162">
    <property type="component" value="Unassembled WGS sequence"/>
</dbReference>
<keyword evidence="4" id="KW-0547">Nucleotide-binding</keyword>
<dbReference type="GO" id="GO:0016020">
    <property type="term" value="C:membrane"/>
    <property type="evidence" value="ECO:0007669"/>
    <property type="project" value="UniProtKB-SubCell"/>
</dbReference>
<dbReference type="SUPFAM" id="SSF52540">
    <property type="entry name" value="P-loop containing nucleoside triphosphate hydrolases"/>
    <property type="match status" value="1"/>
</dbReference>
<evidence type="ECO:0000256" key="6">
    <source>
        <dbReference type="ARBA" id="ARBA00022989"/>
    </source>
</evidence>
<comment type="caution">
    <text evidence="9">The sequence shown here is derived from an EMBL/GenBank/DDBJ whole genome shotgun (WGS) entry which is preliminary data.</text>
</comment>
<dbReference type="GO" id="GO:0005737">
    <property type="term" value="C:cytoplasm"/>
    <property type="evidence" value="ECO:0007669"/>
    <property type="project" value="UniProtKB-ARBA"/>
</dbReference>
<dbReference type="PANTHER" id="PTHR43394">
    <property type="entry name" value="ATP-DEPENDENT PERMEASE MDL1, MITOCHONDRIAL"/>
    <property type="match status" value="1"/>
</dbReference>
<evidence type="ECO:0000256" key="2">
    <source>
        <dbReference type="ARBA" id="ARBA00022448"/>
    </source>
</evidence>
<sequence>MHLYQAESGNILINDNNIEDIQIETLRDKIAYIPQETFLFSGSIFENLTLGLDDATMDDIIEASKKAQAHEFINKLPLRYETRLEENGANLSGGQRQRLAIARAMLKKPDILILDEATSNLDAITERALDKTISEFSKDVTTIFIAHRLSTIKNCDKIYVLEDGKIIESGDHASLTALGGKYAQLVKQQSLDTVDVKATA</sequence>
<dbReference type="Pfam" id="PF00005">
    <property type="entry name" value="ABC_tran"/>
    <property type="match status" value="1"/>
</dbReference>
<keyword evidence="5" id="KW-0067">ATP-binding</keyword>
<evidence type="ECO:0000259" key="8">
    <source>
        <dbReference type="PROSITE" id="PS50893"/>
    </source>
</evidence>
<keyword evidence="6" id="KW-1133">Transmembrane helix</keyword>
<evidence type="ECO:0000256" key="1">
    <source>
        <dbReference type="ARBA" id="ARBA00004141"/>
    </source>
</evidence>
<dbReference type="PROSITE" id="PS50893">
    <property type="entry name" value="ABC_TRANSPORTER_2"/>
    <property type="match status" value="1"/>
</dbReference>
<keyword evidence="3" id="KW-0812">Transmembrane</keyword>
<evidence type="ECO:0000256" key="3">
    <source>
        <dbReference type="ARBA" id="ARBA00022692"/>
    </source>
</evidence>
<evidence type="ECO:0000313" key="10">
    <source>
        <dbReference type="Proteomes" id="UP000018162"/>
    </source>
</evidence>
<dbReference type="GO" id="GO:0016887">
    <property type="term" value="F:ATP hydrolysis activity"/>
    <property type="evidence" value="ECO:0007669"/>
    <property type="project" value="InterPro"/>
</dbReference>
<dbReference type="InterPro" id="IPR003439">
    <property type="entry name" value="ABC_transporter-like_ATP-bd"/>
</dbReference>
<dbReference type="InterPro" id="IPR039421">
    <property type="entry name" value="Type_1_exporter"/>
</dbReference>
<evidence type="ECO:0000256" key="7">
    <source>
        <dbReference type="ARBA" id="ARBA00023136"/>
    </source>
</evidence>
<dbReference type="GO" id="GO:0015421">
    <property type="term" value="F:ABC-type oligopeptide transporter activity"/>
    <property type="evidence" value="ECO:0007669"/>
    <property type="project" value="TreeGrafter"/>
</dbReference>
<evidence type="ECO:0000313" key="9">
    <source>
        <dbReference type="EMBL" id="CDC73516.1"/>
    </source>
</evidence>
<dbReference type="EMBL" id="CBFV010000061">
    <property type="protein sequence ID" value="CDC73516.1"/>
    <property type="molecule type" value="Genomic_DNA"/>
</dbReference>
<evidence type="ECO:0000256" key="5">
    <source>
        <dbReference type="ARBA" id="ARBA00022840"/>
    </source>
</evidence>
<organism evidence="9 10">
    <name type="scientific">Agathobacter rectalis CAG:36</name>
    <dbReference type="NCBI Taxonomy" id="1263079"/>
    <lineage>
        <taxon>Bacteria</taxon>
        <taxon>Bacillati</taxon>
        <taxon>Bacillota</taxon>
        <taxon>Clostridia</taxon>
        <taxon>Lachnospirales</taxon>
        <taxon>Lachnospiraceae</taxon>
        <taxon>Agathobacter</taxon>
    </lineage>
</organism>
<accession>R6U088</accession>
<dbReference type="AlphaFoldDB" id="R6U088"/>
<dbReference type="GO" id="GO:0005524">
    <property type="term" value="F:ATP binding"/>
    <property type="evidence" value="ECO:0007669"/>
    <property type="project" value="UniProtKB-KW"/>
</dbReference>
<dbReference type="InterPro" id="IPR017871">
    <property type="entry name" value="ABC_transporter-like_CS"/>
</dbReference>
<evidence type="ECO:0000256" key="4">
    <source>
        <dbReference type="ARBA" id="ARBA00022741"/>
    </source>
</evidence>
<keyword evidence="2" id="KW-0813">Transport</keyword>
<keyword evidence="7" id="KW-0472">Membrane</keyword>
<name>R6U088_9FIRM</name>
<dbReference type="PANTHER" id="PTHR43394:SF1">
    <property type="entry name" value="ATP-BINDING CASSETTE SUB-FAMILY B MEMBER 10, MITOCHONDRIAL"/>
    <property type="match status" value="1"/>
</dbReference>
<comment type="subcellular location">
    <subcellularLocation>
        <location evidence="1">Membrane</location>
        <topology evidence="1">Multi-pass membrane protein</topology>
    </subcellularLocation>
</comment>
<dbReference type="Gene3D" id="3.40.50.300">
    <property type="entry name" value="P-loop containing nucleotide triphosphate hydrolases"/>
    <property type="match status" value="1"/>
</dbReference>
<feature type="domain" description="ABC transporter" evidence="8">
    <location>
        <begin position="1"/>
        <end position="188"/>
    </location>
</feature>
<dbReference type="PROSITE" id="PS00211">
    <property type="entry name" value="ABC_TRANSPORTER_1"/>
    <property type="match status" value="1"/>
</dbReference>
<proteinExistence type="predicted"/>